<dbReference type="PANTHER" id="PTHR38445:SF9">
    <property type="entry name" value="HTH-TYPE TRANSCRIPTIONAL REPRESSOR YTRA"/>
    <property type="match status" value="1"/>
</dbReference>
<dbReference type="Pfam" id="PF00392">
    <property type="entry name" value="GntR"/>
    <property type="match status" value="1"/>
</dbReference>
<evidence type="ECO:0000313" key="6">
    <source>
        <dbReference type="Proteomes" id="UP000526083"/>
    </source>
</evidence>
<feature type="domain" description="HTH gntR-type" evidence="4">
    <location>
        <begin position="9"/>
        <end position="77"/>
    </location>
</feature>
<dbReference type="AlphaFoldDB" id="A0A7W3JR82"/>
<dbReference type="PANTHER" id="PTHR38445">
    <property type="entry name" value="HTH-TYPE TRANSCRIPTIONAL REPRESSOR YTRA"/>
    <property type="match status" value="1"/>
</dbReference>
<accession>A0A7W3JR82</accession>
<reference evidence="5 6" key="1">
    <citation type="submission" date="2020-07" db="EMBL/GenBank/DDBJ databases">
        <title>Sequencing the genomes of 1000 actinobacteria strains.</title>
        <authorList>
            <person name="Klenk H.-P."/>
        </authorList>
    </citation>
    <scope>NUCLEOTIDE SEQUENCE [LARGE SCALE GENOMIC DNA]</scope>
    <source>
        <strain evidence="5 6">DSM 27576</strain>
    </source>
</reference>
<dbReference type="GO" id="GO:0003677">
    <property type="term" value="F:DNA binding"/>
    <property type="evidence" value="ECO:0007669"/>
    <property type="project" value="UniProtKB-KW"/>
</dbReference>
<keyword evidence="2 5" id="KW-0238">DNA-binding</keyword>
<proteinExistence type="predicted"/>
<name>A0A7W3JR82_9MICO</name>
<dbReference type="RefSeq" id="WP_243845261.1">
    <property type="nucleotide sequence ID" value="NZ_JAAOZB010000001.1"/>
</dbReference>
<dbReference type="Gene3D" id="1.10.10.10">
    <property type="entry name" value="Winged helix-like DNA-binding domain superfamily/Winged helix DNA-binding domain"/>
    <property type="match status" value="1"/>
</dbReference>
<comment type="caution">
    <text evidence="5">The sequence shown here is derived from an EMBL/GenBank/DDBJ whole genome shotgun (WGS) entry which is preliminary data.</text>
</comment>
<dbReference type="EMBL" id="JACGWY010000007">
    <property type="protein sequence ID" value="MBA8817522.1"/>
    <property type="molecule type" value="Genomic_DNA"/>
</dbReference>
<dbReference type="SMART" id="SM00345">
    <property type="entry name" value="HTH_GNTR"/>
    <property type="match status" value="1"/>
</dbReference>
<evidence type="ECO:0000256" key="3">
    <source>
        <dbReference type="ARBA" id="ARBA00023163"/>
    </source>
</evidence>
<dbReference type="PROSITE" id="PS50949">
    <property type="entry name" value="HTH_GNTR"/>
    <property type="match status" value="1"/>
</dbReference>
<dbReference type="CDD" id="cd07377">
    <property type="entry name" value="WHTH_GntR"/>
    <property type="match status" value="1"/>
</dbReference>
<evidence type="ECO:0000313" key="5">
    <source>
        <dbReference type="EMBL" id="MBA8817522.1"/>
    </source>
</evidence>
<evidence type="ECO:0000259" key="4">
    <source>
        <dbReference type="PROSITE" id="PS50949"/>
    </source>
</evidence>
<evidence type="ECO:0000256" key="1">
    <source>
        <dbReference type="ARBA" id="ARBA00023015"/>
    </source>
</evidence>
<protein>
    <submittedName>
        <fullName evidence="5">DNA-binding transcriptional regulator YhcF (GntR family)</fullName>
    </submittedName>
</protein>
<gene>
    <name evidence="5" type="ORF">FHX48_002627</name>
</gene>
<dbReference type="InterPro" id="IPR036390">
    <property type="entry name" value="WH_DNA-bd_sf"/>
</dbReference>
<evidence type="ECO:0000256" key="2">
    <source>
        <dbReference type="ARBA" id="ARBA00023125"/>
    </source>
</evidence>
<dbReference type="GO" id="GO:0003700">
    <property type="term" value="F:DNA-binding transcription factor activity"/>
    <property type="evidence" value="ECO:0007669"/>
    <property type="project" value="InterPro"/>
</dbReference>
<organism evidence="5 6">
    <name type="scientific">Microbacterium halimionae</name>
    <dbReference type="NCBI Taxonomy" id="1526413"/>
    <lineage>
        <taxon>Bacteria</taxon>
        <taxon>Bacillati</taxon>
        <taxon>Actinomycetota</taxon>
        <taxon>Actinomycetes</taxon>
        <taxon>Micrococcales</taxon>
        <taxon>Microbacteriaceae</taxon>
        <taxon>Microbacterium</taxon>
    </lineage>
</organism>
<keyword evidence="6" id="KW-1185">Reference proteome</keyword>
<dbReference type="InterPro" id="IPR000524">
    <property type="entry name" value="Tscrpt_reg_HTH_GntR"/>
</dbReference>
<keyword evidence="3" id="KW-0804">Transcription</keyword>
<dbReference type="SUPFAM" id="SSF46785">
    <property type="entry name" value="Winged helix' DNA-binding domain"/>
    <property type="match status" value="1"/>
</dbReference>
<dbReference type="InterPro" id="IPR036388">
    <property type="entry name" value="WH-like_DNA-bd_sf"/>
</dbReference>
<dbReference type="Proteomes" id="UP000526083">
    <property type="component" value="Unassembled WGS sequence"/>
</dbReference>
<sequence length="129" mass="13446">MMITLAGSMPPAQQICDQVRGLIASGELAAEDRLPSVRQLAKDLAVAPGTVAKAYRTLEAERLVTARIGGGTRVSSAAAATPRTVLNAARDLATAGSEAGLNIDDAIRLLRAIWPKLPESDTENPSKNA</sequence>
<keyword evidence="1" id="KW-0805">Transcription regulation</keyword>